<feature type="transmembrane region" description="Helical" evidence="6">
    <location>
        <begin position="264"/>
        <end position="284"/>
    </location>
</feature>
<evidence type="ECO:0000313" key="9">
    <source>
        <dbReference type="Proteomes" id="UP000256329"/>
    </source>
</evidence>
<evidence type="ECO:0000256" key="2">
    <source>
        <dbReference type="ARBA" id="ARBA00022475"/>
    </source>
</evidence>
<feature type="domain" description="Type II secretion system protein GspF" evidence="7">
    <location>
        <begin position="126"/>
        <end position="239"/>
    </location>
</feature>
<dbReference type="PANTHER" id="PTHR35007:SF2">
    <property type="entry name" value="PILUS ASSEMBLE PROTEIN"/>
    <property type="match status" value="1"/>
</dbReference>
<keyword evidence="5 6" id="KW-0472">Membrane</keyword>
<evidence type="ECO:0000256" key="6">
    <source>
        <dbReference type="SAM" id="Phobius"/>
    </source>
</evidence>
<evidence type="ECO:0000313" key="8">
    <source>
        <dbReference type="EMBL" id="RDV82350.1"/>
    </source>
</evidence>
<feature type="transmembrane region" description="Helical" evidence="6">
    <location>
        <begin position="230"/>
        <end position="252"/>
    </location>
</feature>
<dbReference type="EMBL" id="QSLN01000011">
    <property type="protein sequence ID" value="RDV82350.1"/>
    <property type="molecule type" value="Genomic_DNA"/>
</dbReference>
<keyword evidence="9" id="KW-1185">Reference proteome</keyword>
<accession>A0A3D8P4S4</accession>
<dbReference type="AlphaFoldDB" id="A0A3D8P4S4"/>
<dbReference type="PANTHER" id="PTHR35007">
    <property type="entry name" value="INTEGRAL MEMBRANE PROTEIN-RELATED"/>
    <property type="match status" value="1"/>
</dbReference>
<dbReference type="InterPro" id="IPR018076">
    <property type="entry name" value="T2SS_GspF_dom"/>
</dbReference>
<comment type="caution">
    <text evidence="8">The sequence shown here is derived from an EMBL/GenBank/DDBJ whole genome shotgun (WGS) entry which is preliminary data.</text>
</comment>
<protein>
    <recommendedName>
        <fullName evidence="7">Type II secretion system protein GspF domain-containing protein</fullName>
    </recommendedName>
</protein>
<keyword evidence="4 6" id="KW-1133">Transmembrane helix</keyword>
<evidence type="ECO:0000256" key="3">
    <source>
        <dbReference type="ARBA" id="ARBA00022692"/>
    </source>
</evidence>
<keyword evidence="2" id="KW-1003">Cell membrane</keyword>
<evidence type="ECO:0000256" key="4">
    <source>
        <dbReference type="ARBA" id="ARBA00022989"/>
    </source>
</evidence>
<sequence length="293" mass="31181">MFVLVAVSTFMAALSLALAGLSRRFHSPLLDTYLPPGRGEKEKKGLLSDLWGEGPACPLSHERLFTWGAGSAGAASFLAWLLGGWAAAGVSGALAFLLVPRLASAVATGRRVTAFRKGLEFGIEGMVSALSSGMPLHRALEEGAKGAPEPVASELARLAEDLKARVPEKDAFRSLAERYPCPETRDLADAVELYVEVGGPRALDLVRATLERLRESMNVRFQVEQQVKHLRLNAAAVVLVPPLAVAAIASLAPELVSALWTTQAGRFCALVAAVSVAGGIAWMWQILKSVEEF</sequence>
<gene>
    <name evidence="8" type="ORF">DXX99_08025</name>
</gene>
<comment type="subcellular location">
    <subcellularLocation>
        <location evidence="1">Cell membrane</location>
        <topology evidence="1">Multi-pass membrane protein</topology>
    </subcellularLocation>
</comment>
<evidence type="ECO:0000256" key="5">
    <source>
        <dbReference type="ARBA" id="ARBA00023136"/>
    </source>
</evidence>
<feature type="transmembrane region" description="Helical" evidence="6">
    <location>
        <begin position="77"/>
        <end position="99"/>
    </location>
</feature>
<evidence type="ECO:0000259" key="7">
    <source>
        <dbReference type="Pfam" id="PF00482"/>
    </source>
</evidence>
<dbReference type="Pfam" id="PF00482">
    <property type="entry name" value="T2SSF"/>
    <property type="match status" value="1"/>
</dbReference>
<organism evidence="8 9">
    <name type="scientific">Ammonifex thiophilus</name>
    <dbReference type="NCBI Taxonomy" id="444093"/>
    <lineage>
        <taxon>Bacteria</taxon>
        <taxon>Bacillati</taxon>
        <taxon>Bacillota</taxon>
        <taxon>Clostridia</taxon>
        <taxon>Thermoanaerobacterales</taxon>
        <taxon>Thermoanaerobacteraceae</taxon>
        <taxon>Ammonifex</taxon>
    </lineage>
</organism>
<dbReference type="Proteomes" id="UP000256329">
    <property type="component" value="Unassembled WGS sequence"/>
</dbReference>
<dbReference type="GO" id="GO:0005886">
    <property type="term" value="C:plasma membrane"/>
    <property type="evidence" value="ECO:0007669"/>
    <property type="project" value="UniProtKB-SubCell"/>
</dbReference>
<reference evidence="8 9" key="1">
    <citation type="submission" date="2018-08" db="EMBL/GenBank/DDBJ databases">
        <title>Form III RuBisCO-mediated autotrophy in Thermodesulfobium bacteria.</title>
        <authorList>
            <person name="Toshchakov S.V."/>
            <person name="Kublanov I.V."/>
            <person name="Frolov E."/>
            <person name="Bonch-Osmolovskaya E.A."/>
            <person name="Tourova T.P."/>
            <person name="Chernych N.A."/>
            <person name="Lebedinsky A.V."/>
        </authorList>
    </citation>
    <scope>NUCLEOTIDE SEQUENCE [LARGE SCALE GENOMIC DNA]</scope>
    <source>
        <strain evidence="8 9">SR</strain>
    </source>
</reference>
<evidence type="ECO:0000256" key="1">
    <source>
        <dbReference type="ARBA" id="ARBA00004651"/>
    </source>
</evidence>
<name>A0A3D8P4S4_9THEO</name>
<proteinExistence type="predicted"/>
<keyword evidence="3 6" id="KW-0812">Transmembrane</keyword>